<dbReference type="InterPro" id="IPR016181">
    <property type="entry name" value="Acyl_CoA_acyltransferase"/>
</dbReference>
<sequence>MAPSEHYQYVIATESDREPLRQALVSYFYSEEPLTLSHRDGPCVTEDDMENSMSFLAGGTITLARTRSQGELVGFAIGGPSTAVVNVPIRTRKLADIVAFLELLGKRSSGVVAQPAYNIHMLAVHPAHRGHSIGRRLVEQQIALVRNRWPSMQSVTVEATSATPLRLMERLGMRETARLSFAEYRDAGGQVVFYGTGEVVALEMKLLLGERIQA</sequence>
<dbReference type="PANTHER" id="PTHR20905">
    <property type="entry name" value="N-ACETYLTRANSFERASE-RELATED"/>
    <property type="match status" value="1"/>
</dbReference>
<dbReference type="GO" id="GO:0008080">
    <property type="term" value="F:N-acetyltransferase activity"/>
    <property type="evidence" value="ECO:0007669"/>
    <property type="project" value="TreeGrafter"/>
</dbReference>
<keyword evidence="3" id="KW-1185">Reference proteome</keyword>
<evidence type="ECO:0000313" key="2">
    <source>
        <dbReference type="EnsemblMetazoa" id="ADIR007669-PA"/>
    </source>
</evidence>
<dbReference type="InterPro" id="IPR000182">
    <property type="entry name" value="GNAT_dom"/>
</dbReference>
<dbReference type="PANTHER" id="PTHR20905:SF1">
    <property type="entry name" value="AT07410P-RELATED"/>
    <property type="match status" value="1"/>
</dbReference>
<accession>A0A182NJ45</accession>
<dbReference type="AlphaFoldDB" id="A0A182NJ45"/>
<organism evidence="2 3">
    <name type="scientific">Anopheles dirus</name>
    <dbReference type="NCBI Taxonomy" id="7168"/>
    <lineage>
        <taxon>Eukaryota</taxon>
        <taxon>Metazoa</taxon>
        <taxon>Ecdysozoa</taxon>
        <taxon>Arthropoda</taxon>
        <taxon>Hexapoda</taxon>
        <taxon>Insecta</taxon>
        <taxon>Pterygota</taxon>
        <taxon>Neoptera</taxon>
        <taxon>Endopterygota</taxon>
        <taxon>Diptera</taxon>
        <taxon>Nematocera</taxon>
        <taxon>Culicoidea</taxon>
        <taxon>Culicidae</taxon>
        <taxon>Anophelinae</taxon>
        <taxon>Anopheles</taxon>
    </lineage>
</organism>
<protein>
    <recommendedName>
        <fullName evidence="1">N-acetyltransferase domain-containing protein</fullName>
    </recommendedName>
</protein>
<dbReference type="STRING" id="7168.A0A182NJ45"/>
<reference evidence="3" key="1">
    <citation type="submission" date="2013-03" db="EMBL/GenBank/DDBJ databases">
        <title>The Genome Sequence of Anopheles dirus WRAIR2.</title>
        <authorList>
            <consortium name="The Broad Institute Genomics Platform"/>
            <person name="Neafsey D.E."/>
            <person name="Walton C."/>
            <person name="Walker B."/>
            <person name="Young S.K."/>
            <person name="Zeng Q."/>
            <person name="Gargeya S."/>
            <person name="Fitzgerald M."/>
            <person name="Haas B."/>
            <person name="Abouelleil A."/>
            <person name="Allen A.W."/>
            <person name="Alvarado L."/>
            <person name="Arachchi H.M."/>
            <person name="Berlin A.M."/>
            <person name="Chapman S.B."/>
            <person name="Gainer-Dewar J."/>
            <person name="Goldberg J."/>
            <person name="Griggs A."/>
            <person name="Gujja S."/>
            <person name="Hansen M."/>
            <person name="Howarth C."/>
            <person name="Imamovic A."/>
            <person name="Ireland A."/>
            <person name="Larimer J."/>
            <person name="McCowan C."/>
            <person name="Murphy C."/>
            <person name="Pearson M."/>
            <person name="Poon T.W."/>
            <person name="Priest M."/>
            <person name="Roberts A."/>
            <person name="Saif S."/>
            <person name="Shea T."/>
            <person name="Sisk P."/>
            <person name="Sykes S."/>
            <person name="Wortman J."/>
            <person name="Nusbaum C."/>
            <person name="Birren B."/>
        </authorList>
    </citation>
    <scope>NUCLEOTIDE SEQUENCE [LARGE SCALE GENOMIC DNA]</scope>
    <source>
        <strain evidence="3">WRAIR2</strain>
    </source>
</reference>
<dbReference type="PROSITE" id="PS51186">
    <property type="entry name" value="GNAT"/>
    <property type="match status" value="1"/>
</dbReference>
<dbReference type="SUPFAM" id="SSF55729">
    <property type="entry name" value="Acyl-CoA N-acyltransferases (Nat)"/>
    <property type="match status" value="1"/>
</dbReference>
<dbReference type="Pfam" id="PF00583">
    <property type="entry name" value="Acetyltransf_1"/>
    <property type="match status" value="1"/>
</dbReference>
<dbReference type="EnsemblMetazoa" id="ADIR007669-RA">
    <property type="protein sequence ID" value="ADIR007669-PA"/>
    <property type="gene ID" value="ADIR007669"/>
</dbReference>
<dbReference type="VEuPathDB" id="VectorBase:ADIR007669"/>
<evidence type="ECO:0000313" key="3">
    <source>
        <dbReference type="Proteomes" id="UP000075884"/>
    </source>
</evidence>
<proteinExistence type="predicted"/>
<reference evidence="2" key="2">
    <citation type="submission" date="2020-05" db="UniProtKB">
        <authorList>
            <consortium name="EnsemblMetazoa"/>
        </authorList>
    </citation>
    <scope>IDENTIFICATION</scope>
    <source>
        <strain evidence="2">WRAIR2</strain>
    </source>
</reference>
<feature type="domain" description="N-acetyltransferase" evidence="1">
    <location>
        <begin position="7"/>
        <end position="209"/>
    </location>
</feature>
<dbReference type="Gene3D" id="3.40.630.30">
    <property type="match status" value="1"/>
</dbReference>
<dbReference type="Proteomes" id="UP000075884">
    <property type="component" value="Unassembled WGS sequence"/>
</dbReference>
<name>A0A182NJ45_9DIPT</name>
<evidence type="ECO:0000259" key="1">
    <source>
        <dbReference type="PROSITE" id="PS51186"/>
    </source>
</evidence>
<dbReference type="CDD" id="cd04301">
    <property type="entry name" value="NAT_SF"/>
    <property type="match status" value="1"/>
</dbReference>